<dbReference type="RefSeq" id="WP_326439591.1">
    <property type="nucleotide sequence ID" value="NZ_JAYMFH010000003.1"/>
</dbReference>
<evidence type="ECO:0000313" key="1">
    <source>
        <dbReference type="EMBL" id="MEC4294374.1"/>
    </source>
</evidence>
<keyword evidence="2" id="KW-1185">Reference proteome</keyword>
<organism evidence="1 2">
    <name type="scientific">Adlercreutzia shanghongiae</name>
    <dbReference type="NCBI Taxonomy" id="3111773"/>
    <lineage>
        <taxon>Bacteria</taxon>
        <taxon>Bacillati</taxon>
        <taxon>Actinomycetota</taxon>
        <taxon>Coriobacteriia</taxon>
        <taxon>Eggerthellales</taxon>
        <taxon>Eggerthellaceae</taxon>
        <taxon>Adlercreutzia</taxon>
    </lineage>
</organism>
<sequence>MATNFEKSMATPEGAALVIEAFVDAYVMALQEKADKEYPLAGLKMSVVSVGSEALKWLKSEAAG</sequence>
<reference evidence="1 2" key="1">
    <citation type="submission" date="2024-01" db="EMBL/GenBank/DDBJ databases">
        <title>novel species in genus Adlercreutzia.</title>
        <authorList>
            <person name="Liu X."/>
        </authorList>
    </citation>
    <scope>NUCLEOTIDE SEQUENCE [LARGE SCALE GENOMIC DNA]</scope>
    <source>
        <strain evidence="1 2">R22</strain>
    </source>
</reference>
<accession>A0ABU6IX25</accession>
<dbReference type="Proteomes" id="UP001343724">
    <property type="component" value="Unassembled WGS sequence"/>
</dbReference>
<evidence type="ECO:0000313" key="2">
    <source>
        <dbReference type="Proteomes" id="UP001343724"/>
    </source>
</evidence>
<name>A0ABU6IX25_9ACTN</name>
<dbReference type="EMBL" id="JAYMFH010000003">
    <property type="protein sequence ID" value="MEC4294374.1"/>
    <property type="molecule type" value="Genomic_DNA"/>
</dbReference>
<protein>
    <submittedName>
        <fullName evidence="1">Uncharacterized protein</fullName>
    </submittedName>
</protein>
<proteinExistence type="predicted"/>
<comment type="caution">
    <text evidence="1">The sequence shown here is derived from an EMBL/GenBank/DDBJ whole genome shotgun (WGS) entry which is preliminary data.</text>
</comment>
<gene>
    <name evidence="1" type="ORF">VJ920_03500</name>
</gene>